<evidence type="ECO:0000313" key="9">
    <source>
        <dbReference type="Proteomes" id="UP000466388"/>
    </source>
</evidence>
<evidence type="ECO:0000313" key="8">
    <source>
        <dbReference type="EMBL" id="MTV81127.1"/>
    </source>
</evidence>
<feature type="compositionally biased region" description="Low complexity" evidence="5">
    <location>
        <begin position="1683"/>
        <end position="1696"/>
    </location>
</feature>
<keyword evidence="4" id="KW-0572">Peptidoglycan-anchor</keyword>
<dbReference type="NCBIfam" id="TIGR03715">
    <property type="entry name" value="KxYKxGKxW"/>
    <property type="match status" value="1"/>
</dbReference>
<feature type="transmembrane region" description="Helical" evidence="6">
    <location>
        <begin position="1747"/>
        <end position="1765"/>
    </location>
</feature>
<dbReference type="Proteomes" id="UP000466388">
    <property type="component" value="Unassembled WGS sequence"/>
</dbReference>
<feature type="region of interest" description="Disordered" evidence="5">
    <location>
        <begin position="1612"/>
        <end position="1747"/>
    </location>
</feature>
<dbReference type="Pfam" id="PF19258">
    <property type="entry name" value="KxYKxGKxW_sig"/>
    <property type="match status" value="1"/>
</dbReference>
<feature type="compositionally biased region" description="Low complexity" evidence="5">
    <location>
        <begin position="108"/>
        <end position="130"/>
    </location>
</feature>
<feature type="region of interest" description="Disordered" evidence="5">
    <location>
        <begin position="107"/>
        <end position="130"/>
    </location>
</feature>
<accession>A0A7X2XT09</accession>
<keyword evidence="2" id="KW-0964">Secreted</keyword>
<evidence type="ECO:0000259" key="7">
    <source>
        <dbReference type="PROSITE" id="PS50847"/>
    </source>
</evidence>
<dbReference type="Pfam" id="PF17883">
    <property type="entry name" value="MBG"/>
    <property type="match status" value="4"/>
</dbReference>
<feature type="transmembrane region" description="Helical" evidence="6">
    <location>
        <begin position="62"/>
        <end position="84"/>
    </location>
</feature>
<keyword evidence="6" id="KW-0812">Transmembrane</keyword>
<dbReference type="EMBL" id="WNJO01000001">
    <property type="protein sequence ID" value="MTV81127.1"/>
    <property type="molecule type" value="Genomic_DNA"/>
</dbReference>
<comment type="caution">
    <text evidence="8">The sequence shown here is derived from an EMBL/GenBank/DDBJ whole genome shotgun (WGS) entry which is preliminary data.</text>
</comment>
<organism evidence="8 9">
    <name type="scientific">Secundilactobacillus folii</name>
    <dbReference type="NCBI Taxonomy" id="2678357"/>
    <lineage>
        <taxon>Bacteria</taxon>
        <taxon>Bacillati</taxon>
        <taxon>Bacillota</taxon>
        <taxon>Bacilli</taxon>
        <taxon>Lactobacillales</taxon>
        <taxon>Lactobacillaceae</taxon>
        <taxon>Secundilactobacillus</taxon>
    </lineage>
</organism>
<feature type="compositionally biased region" description="Low complexity" evidence="5">
    <location>
        <begin position="156"/>
        <end position="171"/>
    </location>
</feature>
<feature type="transmembrane region" description="Helical" evidence="6">
    <location>
        <begin position="23"/>
        <end position="41"/>
    </location>
</feature>
<feature type="domain" description="Gram-positive cocci surface proteins LPxTG" evidence="7">
    <location>
        <begin position="1737"/>
        <end position="1774"/>
    </location>
</feature>
<keyword evidence="3" id="KW-0732">Signal</keyword>
<protein>
    <submittedName>
        <fullName evidence="8">LPXTG cell wall anchor domain-containing protein</fullName>
    </submittedName>
</protein>
<dbReference type="InterPro" id="IPR022263">
    <property type="entry name" value="KxYKxGKxW"/>
</dbReference>
<feature type="compositionally biased region" description="Polar residues" evidence="5">
    <location>
        <begin position="1722"/>
        <end position="1747"/>
    </location>
</feature>
<gene>
    <name evidence="8" type="ORF">GM612_00475</name>
</gene>
<keyword evidence="6" id="KW-1133">Transmembrane helix</keyword>
<dbReference type="Gene3D" id="3.10.430.110">
    <property type="match status" value="5"/>
</dbReference>
<evidence type="ECO:0000256" key="6">
    <source>
        <dbReference type="SAM" id="Phobius"/>
    </source>
</evidence>
<feature type="compositionally biased region" description="Polar residues" evidence="5">
    <location>
        <begin position="172"/>
        <end position="184"/>
    </location>
</feature>
<feature type="compositionally biased region" description="Polar residues" evidence="5">
    <location>
        <begin position="1651"/>
        <end position="1676"/>
    </location>
</feature>
<feature type="compositionally biased region" description="Low complexity" evidence="5">
    <location>
        <begin position="1612"/>
        <end position="1650"/>
    </location>
</feature>
<keyword evidence="6" id="KW-0472">Membrane</keyword>
<evidence type="ECO:0000256" key="2">
    <source>
        <dbReference type="ARBA" id="ARBA00022525"/>
    </source>
</evidence>
<keyword evidence="1" id="KW-0134">Cell wall</keyword>
<evidence type="ECO:0000256" key="3">
    <source>
        <dbReference type="ARBA" id="ARBA00022729"/>
    </source>
</evidence>
<dbReference type="PROSITE" id="PS50847">
    <property type="entry name" value="GRAM_POS_ANCHORING"/>
    <property type="match status" value="1"/>
</dbReference>
<name>A0A7X2XT09_9LACO</name>
<evidence type="ECO:0000256" key="5">
    <source>
        <dbReference type="SAM" id="MobiDB-lite"/>
    </source>
</evidence>
<dbReference type="InterPro" id="IPR041277">
    <property type="entry name" value="MBG_Lactobacillales"/>
</dbReference>
<evidence type="ECO:0000256" key="4">
    <source>
        <dbReference type="ARBA" id="ARBA00023088"/>
    </source>
</evidence>
<dbReference type="InterPro" id="IPR019931">
    <property type="entry name" value="LPXTG_anchor"/>
</dbReference>
<keyword evidence="9" id="KW-1185">Reference proteome</keyword>
<reference evidence="8 9" key="1">
    <citation type="submission" date="2019-11" db="EMBL/GenBank/DDBJ databases">
        <title>Lactobacillus sp. nov. CRM56-3, isolated from fermented tea leaves.</title>
        <authorList>
            <person name="Phuengjayaem S."/>
            <person name="Tanasupawat S."/>
        </authorList>
    </citation>
    <scope>NUCLEOTIDE SEQUENCE [LARGE SCALE GENOMIC DNA]</scope>
    <source>
        <strain evidence="8 9">CRM56-3</strain>
    </source>
</reference>
<feature type="region of interest" description="Disordered" evidence="5">
    <location>
        <begin position="156"/>
        <end position="184"/>
    </location>
</feature>
<proteinExistence type="predicted"/>
<evidence type="ECO:0000256" key="1">
    <source>
        <dbReference type="ARBA" id="ARBA00022512"/>
    </source>
</evidence>
<dbReference type="NCBIfam" id="TIGR01167">
    <property type="entry name" value="LPXTG_anchor"/>
    <property type="match status" value="1"/>
</dbReference>
<sequence length="1774" mass="185697">MAKIHFLFLLLAKEMNYNSIDLYNLYLICGGAVTLTGKNNLQRFVRANQREHYKSYKMGKHWVYAALFGLTFSAGVLLNSGLVARAQTSTEPTTAVEANSTAKTINESAASNTSSANTTANSTAASSTDTGATSAASALSSTSSVAATSTSTAPASFASSSSASSSQATSAQPGSSVTSKSTASTLTDNQVATKQVNSTASVASQVNQVKATSDAVSTVTAQNAATSKLISAKAAEDPVSATTATTVTVVPTSMSYQGTLPNFSVEFNGSSGSALTLPTFTNADFDVAIPNGGNSTFWMQASMLNADELKLLVPGTYQVELIPDAKIAIRNANAGYSLPDSDFVPGTLTVNQVSADATVADSQMSYNSFLPDFTIEQTSTSGVSLTLPDLTDADFEIQLPVTDDQAGTWVNAATLTVAQKQTLVPNSAGYSVRLNTDGENAVRSANSSYSFVDGDFNAGTLRVSPVSATSKQASQATVNDSEMDYNGTLPTFTIQQNDLTGSALNVDGLTNDDFDILVPANGSAPETWVTASSLTDAQKAVLTQGYYNVRVNAAGQAIIASNNPGYTFTAAAFHDGALQVTPIEAQVGVNNSQMQYDSTLPNFTVKTVTSDLNLKIPTLTNADFDVAIPNGGNSTIWIQASMLSANQLKTLVPGTYQVELIPDAEIAIRNANRGYSLKDSDFEVGTLTVTQASADATVANSQMSYDGTLPDFTIVQTSTSGVSLTVPDLTKADFEIQLQASDSQTATWVNANDLTEAQKQALLPNSNGYSVRLTASGEAAVMAANPNYSFDSTAFNVGTLTVNPVPATNKLASQVTVIDAQMDYNSTLPTFTIQQNDLTGSALNVDGLTNDDFDILVPANGSAPETWVTASSLTDAQKAVLTQGYYGVRVNAAGQAIIASNNPGYTFTAAAFHDGALQVTPIEAQVGVNNSQMQYDSTLPNFTVKTVTSDLNLNIPTLTNADFDVAIPNGGNSTIWIQASMLSANQLKTLVPGTYQVELIPDAEIAIRNANRGYSLKDSDFEVGTLTVIPAPASNSVTTHAKVQDSEMSYDGTLPNFTIQKDATVGSALTVPALTAADFEIQLPASDSQTATWVNANDLTEAQKQALLPNSNGYSVRLTAAGEAAVEAANPNYSFADTDFYAGLLTVEPVSATNSSVSQVTVSDSQMNYNGELPTFTILQNNQTGSALDVDGLTNNDFDILFPTNGSAPETWVTATSLTDTQKALLTQGDYSVQVNVAGQAIIASNNPGYTFTAAAFHAGDLKVKPLNANDSKTTQVAVDPSSMLYRGTLPTFSIQPTADGIGSALNLPTLSNADFDIAIPNRTSTTWVQATSVTADELQTLLPGDYEVKLTPSAQIAIENANRGYRFTENDFIVGNLTVDPAPASDSVDTQPSVSDQTMPYGGVTPNFTLQQSGSLLTLPALGNEYFEVQLPGVDGNPATWVKLSDLTPTQKQTMLPGNYKVRLTNAGQTAVQNANPGYRFETTDFHAGTLSVTAVPAGNNQTTQVKVNDSSMTYGAEIPTLTIETGANAAYGSGLVPVTLTNADFDININGSQWVAADALSTAQLGALTPGDYLIRLNQAGQQAVEAANKGYEFTQNDFLPGTLDVTLNTTTDTSSGDNSGSSITTGTTGTTSSTGTTGETQSGSASGQNQISSHLTGANSNSNGRNTISTDVSGANVKVSSTTNSNTPASNESLGSAAESKLSAENATVTRTAEYAVRTRSTTSTNKQAQTRKLPQTNEQRNSSVQLGLSLISLLTLFGFLGKRRKKENER</sequence>